<evidence type="ECO:0000313" key="2">
    <source>
        <dbReference type="Proteomes" id="UP000821845"/>
    </source>
</evidence>
<sequence>MASPFLLSGTLKYHFHCVSGKYRRTAEKLASCFYVDNMVTSVPTASDACELFDHTTEIFAEAGMKLQKWATDCPNLEERVAQ</sequence>
<protein>
    <submittedName>
        <fullName evidence="1">Uncharacterized protein</fullName>
    </submittedName>
</protein>
<dbReference type="EMBL" id="CM023485">
    <property type="protein sequence ID" value="KAH6931047.1"/>
    <property type="molecule type" value="Genomic_DNA"/>
</dbReference>
<name>A0ACB7SAD0_HYAAI</name>
<comment type="caution">
    <text evidence="1">The sequence shown here is derived from an EMBL/GenBank/DDBJ whole genome shotgun (WGS) entry which is preliminary data.</text>
</comment>
<reference evidence="1" key="1">
    <citation type="submission" date="2020-05" db="EMBL/GenBank/DDBJ databases">
        <title>Large-scale comparative analyses of tick genomes elucidate their genetic diversity and vector capacities.</title>
        <authorList>
            <person name="Jia N."/>
            <person name="Wang J."/>
            <person name="Shi W."/>
            <person name="Du L."/>
            <person name="Sun Y."/>
            <person name="Zhan W."/>
            <person name="Jiang J."/>
            <person name="Wang Q."/>
            <person name="Zhang B."/>
            <person name="Ji P."/>
            <person name="Sakyi L.B."/>
            <person name="Cui X."/>
            <person name="Yuan T."/>
            <person name="Jiang B."/>
            <person name="Yang W."/>
            <person name="Lam T.T.-Y."/>
            <person name="Chang Q."/>
            <person name="Ding S."/>
            <person name="Wang X."/>
            <person name="Zhu J."/>
            <person name="Ruan X."/>
            <person name="Zhao L."/>
            <person name="Wei J."/>
            <person name="Que T."/>
            <person name="Du C."/>
            <person name="Cheng J."/>
            <person name="Dai P."/>
            <person name="Han X."/>
            <person name="Huang E."/>
            <person name="Gao Y."/>
            <person name="Liu J."/>
            <person name="Shao H."/>
            <person name="Ye R."/>
            <person name="Li L."/>
            <person name="Wei W."/>
            <person name="Wang X."/>
            <person name="Wang C."/>
            <person name="Yang T."/>
            <person name="Huo Q."/>
            <person name="Li W."/>
            <person name="Guo W."/>
            <person name="Chen H."/>
            <person name="Zhou L."/>
            <person name="Ni X."/>
            <person name="Tian J."/>
            <person name="Zhou Y."/>
            <person name="Sheng Y."/>
            <person name="Liu T."/>
            <person name="Pan Y."/>
            <person name="Xia L."/>
            <person name="Li J."/>
            <person name="Zhao F."/>
            <person name="Cao W."/>
        </authorList>
    </citation>
    <scope>NUCLEOTIDE SEQUENCE</scope>
    <source>
        <strain evidence="1">Hyas-2018</strain>
    </source>
</reference>
<organism evidence="1 2">
    <name type="scientific">Hyalomma asiaticum</name>
    <name type="common">Tick</name>
    <dbReference type="NCBI Taxonomy" id="266040"/>
    <lineage>
        <taxon>Eukaryota</taxon>
        <taxon>Metazoa</taxon>
        <taxon>Ecdysozoa</taxon>
        <taxon>Arthropoda</taxon>
        <taxon>Chelicerata</taxon>
        <taxon>Arachnida</taxon>
        <taxon>Acari</taxon>
        <taxon>Parasitiformes</taxon>
        <taxon>Ixodida</taxon>
        <taxon>Ixodoidea</taxon>
        <taxon>Ixodidae</taxon>
        <taxon>Hyalomminae</taxon>
        <taxon>Hyalomma</taxon>
    </lineage>
</organism>
<keyword evidence="2" id="KW-1185">Reference proteome</keyword>
<proteinExistence type="predicted"/>
<evidence type="ECO:0000313" key="1">
    <source>
        <dbReference type="EMBL" id="KAH6931047.1"/>
    </source>
</evidence>
<dbReference type="Proteomes" id="UP000821845">
    <property type="component" value="Chromosome 5"/>
</dbReference>
<gene>
    <name evidence="1" type="ORF">HPB50_021986</name>
</gene>
<accession>A0ACB7SAD0</accession>